<dbReference type="PIRSF" id="PIRSF019239">
    <property type="entry name" value="MrpE"/>
    <property type="match status" value="1"/>
</dbReference>
<sequence>MIRRWLPYPILSALLLLIWLLLSQSVAPGTILLGALLGIALAKMFGLLRPPKAHLRNYPLLGRLFLRVVLDIFRSNLAVGRLILCRDRRVRSGFVAIPLQLTDRYGLAVLACIITSTPGTIWVSYDPSANILLIHVLDLVDEAGWTDTIKQRYERPLLEIFQ</sequence>
<name>A0A154QGN6_9GAMM</name>
<dbReference type="NCBIfam" id="NF006518">
    <property type="entry name" value="PRK08965.1-2"/>
    <property type="match status" value="1"/>
</dbReference>
<dbReference type="PANTHER" id="PTHR34584:SF1">
    <property type="entry name" value="NA(+)_H(+) ANTIPORTER SUBUNIT E1"/>
    <property type="match status" value="1"/>
</dbReference>
<keyword evidence="8" id="KW-1185">Reference proteome</keyword>
<reference evidence="7 8" key="1">
    <citation type="journal article" date="2016" name="MBio">
        <title>Lateral Gene Transfer in a Heavy Metal-Contaminated-Groundwater Microbial Community.</title>
        <authorList>
            <person name="Hemme C.L."/>
            <person name="Green S.J."/>
            <person name="Rishishwar L."/>
            <person name="Prakash O."/>
            <person name="Pettenato A."/>
            <person name="Chakraborty R."/>
            <person name="Deutschbauer A.M."/>
            <person name="Van Nostrand J.D."/>
            <person name="Wu L."/>
            <person name="He Z."/>
            <person name="Jordan I.K."/>
            <person name="Hazen T.C."/>
            <person name="Arkin A.P."/>
            <person name="Kostka J.E."/>
            <person name="Zhou J."/>
        </authorList>
    </citation>
    <scope>NUCLEOTIDE SEQUENCE [LARGE SCALE GENOMIC DNA]</scope>
    <source>
        <strain evidence="7 8">FW104-T7</strain>
    </source>
</reference>
<dbReference type="GO" id="GO:0005886">
    <property type="term" value="C:plasma membrane"/>
    <property type="evidence" value="ECO:0007669"/>
    <property type="project" value="UniProtKB-SubCell"/>
</dbReference>
<dbReference type="STRING" id="416169.RHOFW104T7_14415"/>
<dbReference type="eggNOG" id="COG1863">
    <property type="taxonomic scope" value="Bacteria"/>
</dbReference>
<keyword evidence="3" id="KW-1003">Cell membrane</keyword>
<dbReference type="EMBL" id="LVJS01000047">
    <property type="protein sequence ID" value="KZC23365.1"/>
    <property type="molecule type" value="Genomic_DNA"/>
</dbReference>
<dbReference type="PANTHER" id="PTHR34584">
    <property type="entry name" value="NA(+)/H(+) ANTIPORTER SUBUNIT E1"/>
    <property type="match status" value="1"/>
</dbReference>
<comment type="subcellular location">
    <subcellularLocation>
        <location evidence="1">Cell membrane</location>
        <topology evidence="1">Multi-pass membrane protein</topology>
    </subcellularLocation>
</comment>
<dbReference type="Proteomes" id="UP000076131">
    <property type="component" value="Unassembled WGS sequence"/>
</dbReference>
<evidence type="ECO:0000256" key="3">
    <source>
        <dbReference type="ARBA" id="ARBA00022475"/>
    </source>
</evidence>
<evidence type="ECO:0000256" key="4">
    <source>
        <dbReference type="ARBA" id="ARBA00022692"/>
    </source>
</evidence>
<comment type="caution">
    <text evidence="7">The sequence shown here is derived from an EMBL/GenBank/DDBJ whole genome shotgun (WGS) entry which is preliminary data.</text>
</comment>
<evidence type="ECO:0000313" key="8">
    <source>
        <dbReference type="Proteomes" id="UP000076131"/>
    </source>
</evidence>
<evidence type="ECO:0000256" key="6">
    <source>
        <dbReference type="ARBA" id="ARBA00023136"/>
    </source>
</evidence>
<dbReference type="InterPro" id="IPR002758">
    <property type="entry name" value="Cation_antiport_E"/>
</dbReference>
<evidence type="ECO:0000313" key="7">
    <source>
        <dbReference type="EMBL" id="KZC23365.1"/>
    </source>
</evidence>
<evidence type="ECO:0000256" key="1">
    <source>
        <dbReference type="ARBA" id="ARBA00004651"/>
    </source>
</evidence>
<protein>
    <submittedName>
        <fullName evidence="7">Cation:proton antiporter</fullName>
    </submittedName>
</protein>
<dbReference type="NCBIfam" id="NF006520">
    <property type="entry name" value="PRK08965.1-4"/>
    <property type="match status" value="1"/>
</dbReference>
<keyword evidence="6" id="KW-0472">Membrane</keyword>
<evidence type="ECO:0000256" key="5">
    <source>
        <dbReference type="ARBA" id="ARBA00022989"/>
    </source>
</evidence>
<dbReference type="RefSeq" id="WP_008433252.1">
    <property type="nucleotide sequence ID" value="NZ_LVJS01000047.1"/>
</dbReference>
<comment type="similarity">
    <text evidence="2">Belongs to the CPA3 antiporters (TC 2.A.63) subunit E family.</text>
</comment>
<dbReference type="GO" id="GO:0008324">
    <property type="term" value="F:monoatomic cation transmembrane transporter activity"/>
    <property type="evidence" value="ECO:0007669"/>
    <property type="project" value="InterPro"/>
</dbReference>
<organism evidence="7 8">
    <name type="scientific">Rhodanobacter thiooxydans</name>
    <dbReference type="NCBI Taxonomy" id="416169"/>
    <lineage>
        <taxon>Bacteria</taxon>
        <taxon>Pseudomonadati</taxon>
        <taxon>Pseudomonadota</taxon>
        <taxon>Gammaproteobacteria</taxon>
        <taxon>Lysobacterales</taxon>
        <taxon>Rhodanobacteraceae</taxon>
        <taxon>Rhodanobacter</taxon>
    </lineage>
</organism>
<keyword evidence="5" id="KW-1133">Transmembrane helix</keyword>
<dbReference type="Pfam" id="PF01899">
    <property type="entry name" value="MNHE"/>
    <property type="match status" value="1"/>
</dbReference>
<gene>
    <name evidence="7" type="ORF">RHOFW104T7_14415</name>
</gene>
<keyword evidence="4" id="KW-0812">Transmembrane</keyword>
<evidence type="ECO:0000256" key="2">
    <source>
        <dbReference type="ARBA" id="ARBA00006228"/>
    </source>
</evidence>
<dbReference type="AlphaFoldDB" id="A0A154QGN6"/>
<proteinExistence type="inferred from homology"/>
<accession>A0A154QGN6</accession>